<reference evidence="1" key="1">
    <citation type="submission" date="2020-08" db="EMBL/GenBank/DDBJ databases">
        <title>Multicomponent nature underlies the extraordinary mechanical properties of spider dragline silk.</title>
        <authorList>
            <person name="Kono N."/>
            <person name="Nakamura H."/>
            <person name="Mori M."/>
            <person name="Yoshida Y."/>
            <person name="Ohtoshi R."/>
            <person name="Malay A.D."/>
            <person name="Moran D.A.P."/>
            <person name="Tomita M."/>
            <person name="Numata K."/>
            <person name="Arakawa K."/>
        </authorList>
    </citation>
    <scope>NUCLEOTIDE SEQUENCE</scope>
</reference>
<name>A0A8X6UZ27_TRICX</name>
<accession>A0A8X6UZ27</accession>
<proteinExistence type="predicted"/>
<evidence type="ECO:0000313" key="1">
    <source>
        <dbReference type="EMBL" id="GFX89297.1"/>
    </source>
</evidence>
<dbReference type="AlphaFoldDB" id="A0A8X6UZ27"/>
<sequence>MHFFLLTQNEHCGSRKDFPSGNKQITENTSPAGLSLEEFVTADNGNVCTAPNRADKDILEFVQISKNIIDTDSVDENEMNKQLLFKRHPKSRTS</sequence>
<protein>
    <submittedName>
        <fullName evidence="1">Uncharacterized protein</fullName>
    </submittedName>
</protein>
<dbReference type="Proteomes" id="UP000887159">
    <property type="component" value="Unassembled WGS sequence"/>
</dbReference>
<evidence type="ECO:0000313" key="2">
    <source>
        <dbReference type="Proteomes" id="UP000887159"/>
    </source>
</evidence>
<dbReference type="EMBL" id="BMAU01021069">
    <property type="protein sequence ID" value="GFX89297.1"/>
    <property type="molecule type" value="Genomic_DNA"/>
</dbReference>
<comment type="caution">
    <text evidence="1">The sequence shown here is derived from an EMBL/GenBank/DDBJ whole genome shotgun (WGS) entry which is preliminary data.</text>
</comment>
<keyword evidence="2" id="KW-1185">Reference proteome</keyword>
<organism evidence="1 2">
    <name type="scientific">Trichonephila clavipes</name>
    <name type="common">Golden silk orbweaver</name>
    <name type="synonym">Nephila clavipes</name>
    <dbReference type="NCBI Taxonomy" id="2585209"/>
    <lineage>
        <taxon>Eukaryota</taxon>
        <taxon>Metazoa</taxon>
        <taxon>Ecdysozoa</taxon>
        <taxon>Arthropoda</taxon>
        <taxon>Chelicerata</taxon>
        <taxon>Arachnida</taxon>
        <taxon>Araneae</taxon>
        <taxon>Araneomorphae</taxon>
        <taxon>Entelegynae</taxon>
        <taxon>Araneoidea</taxon>
        <taxon>Nephilidae</taxon>
        <taxon>Trichonephila</taxon>
    </lineage>
</organism>
<gene>
    <name evidence="1" type="ORF">TNCV_1339961</name>
</gene>